<name>A0A3D5J581_9FLAO</name>
<sequence length="294" mass="33277">MNRIIVIVVLLFCFHTKAQELNCDVQINAEQTGQTNLSVFKTLKNSLQEFINSNSWTGRELPPEQRINCSMFITVSALDGENFAATIQVQSSRPVFGSDMVTPVFNYNDEDFNFSYREYQPLNYNQNSYSSNLVSVVSFYVYTILGLDADSFQQNGGTPFFEEAKQIVTVAQQSNSAGWQPSGNTRSRFRLNADLLSNSFQGYRDALYTYHRKGLDVMHDNVSDGKQAIAVALEKLREMNSVRRNSLLLRVFFDAKSDEIIDVFTGGPDVGTRGLTQKLNSMAPGYARKWRQIQ</sequence>
<gene>
    <name evidence="1" type="ORF">DGQ38_19615</name>
</gene>
<dbReference type="RefSeq" id="WP_041578985.1">
    <property type="nucleotide sequence ID" value="NZ_CAJXAW010000038.1"/>
</dbReference>
<dbReference type="InterPro" id="IPR032274">
    <property type="entry name" value="DUF4835"/>
</dbReference>
<organism evidence="1 2">
    <name type="scientific">Zunongwangia profunda</name>
    <dbReference type="NCBI Taxonomy" id="398743"/>
    <lineage>
        <taxon>Bacteria</taxon>
        <taxon>Pseudomonadati</taxon>
        <taxon>Bacteroidota</taxon>
        <taxon>Flavobacteriia</taxon>
        <taxon>Flavobacteriales</taxon>
        <taxon>Flavobacteriaceae</taxon>
        <taxon>Zunongwangia</taxon>
    </lineage>
</organism>
<dbReference type="Pfam" id="PF16119">
    <property type="entry name" value="DUF4835"/>
    <property type="match status" value="1"/>
</dbReference>
<comment type="caution">
    <text evidence="1">The sequence shown here is derived from an EMBL/GenBank/DDBJ whole genome shotgun (WGS) entry which is preliminary data.</text>
</comment>
<evidence type="ECO:0000313" key="2">
    <source>
        <dbReference type="Proteomes" id="UP000264330"/>
    </source>
</evidence>
<accession>A0A3D5J581</accession>
<dbReference type="AlphaFoldDB" id="A0A3D5J581"/>
<dbReference type="Proteomes" id="UP000264330">
    <property type="component" value="Unassembled WGS sequence"/>
</dbReference>
<dbReference type="EMBL" id="DPMF01000444">
    <property type="protein sequence ID" value="HCV83249.1"/>
    <property type="molecule type" value="Genomic_DNA"/>
</dbReference>
<evidence type="ECO:0000313" key="1">
    <source>
        <dbReference type="EMBL" id="HCV83249.1"/>
    </source>
</evidence>
<proteinExistence type="predicted"/>
<protein>
    <submittedName>
        <fullName evidence="1">DUF4835 domain-containing protein</fullName>
    </submittedName>
</protein>
<reference evidence="1 2" key="1">
    <citation type="journal article" date="2018" name="Nat. Biotechnol.">
        <title>A standardized bacterial taxonomy based on genome phylogeny substantially revises the tree of life.</title>
        <authorList>
            <person name="Parks D.H."/>
            <person name="Chuvochina M."/>
            <person name="Waite D.W."/>
            <person name="Rinke C."/>
            <person name="Skarshewski A."/>
            <person name="Chaumeil P.A."/>
            <person name="Hugenholtz P."/>
        </authorList>
    </citation>
    <scope>NUCLEOTIDE SEQUENCE [LARGE SCALE GENOMIC DNA]</scope>
    <source>
        <strain evidence="1">UBA9359</strain>
    </source>
</reference>